<dbReference type="PANTHER" id="PTHR30432">
    <property type="entry name" value="TRANSCRIPTIONAL REGULATOR MODE"/>
    <property type="match status" value="1"/>
</dbReference>
<accession>A0A2J7TJ79</accession>
<proteinExistence type="predicted"/>
<protein>
    <submittedName>
        <fullName evidence="1">ModE family transcriptional regulator</fullName>
    </submittedName>
</protein>
<dbReference type="Proteomes" id="UP000236286">
    <property type="component" value="Unassembled WGS sequence"/>
</dbReference>
<dbReference type="EMBL" id="PDZR01000004">
    <property type="protein sequence ID" value="PNG26815.1"/>
    <property type="molecule type" value="Genomic_DNA"/>
</dbReference>
<sequence>MTGGKRAAVVKIELHWPNGGSLGPADVELIDMIRAKRSIIGASRAVGLSYRTCWLSVDRLNRCFDRPIVETFPGRRDWGAAITEFGEALIALYHSIAAEAAASARHSLAPFAAAADLNFDPKAKAPRKARG</sequence>
<dbReference type="Gene3D" id="1.10.10.10">
    <property type="entry name" value="Winged helix-like DNA-binding domain superfamily/Winged helix DNA-binding domain"/>
    <property type="match status" value="1"/>
</dbReference>
<dbReference type="SUPFAM" id="SSF46785">
    <property type="entry name" value="Winged helix' DNA-binding domain"/>
    <property type="match status" value="1"/>
</dbReference>
<evidence type="ECO:0000313" key="1">
    <source>
        <dbReference type="EMBL" id="PNG26815.1"/>
    </source>
</evidence>
<dbReference type="RefSeq" id="WP_102842781.1">
    <property type="nucleotide sequence ID" value="NZ_PDZR01000004.1"/>
</dbReference>
<dbReference type="AlphaFoldDB" id="A0A2J7TJ79"/>
<dbReference type="InterPro" id="IPR036390">
    <property type="entry name" value="WH_DNA-bd_sf"/>
</dbReference>
<dbReference type="PANTHER" id="PTHR30432:SF1">
    <property type="entry name" value="DNA-BINDING TRANSCRIPTIONAL DUAL REGULATOR MODE"/>
    <property type="match status" value="1"/>
</dbReference>
<name>A0A2J7TJ79_METSI</name>
<comment type="caution">
    <text evidence="1">The sequence shown here is derived from an EMBL/GenBank/DDBJ whole genome shotgun (WGS) entry which is preliminary data.</text>
</comment>
<dbReference type="InterPro" id="IPR051815">
    <property type="entry name" value="Molybdate_resp_trans_reg"/>
</dbReference>
<evidence type="ECO:0000313" key="2">
    <source>
        <dbReference type="Proteomes" id="UP000236286"/>
    </source>
</evidence>
<dbReference type="InterPro" id="IPR036388">
    <property type="entry name" value="WH-like_DNA-bd_sf"/>
</dbReference>
<organism evidence="1 2">
    <name type="scientific">Methylocella silvestris</name>
    <dbReference type="NCBI Taxonomy" id="199596"/>
    <lineage>
        <taxon>Bacteria</taxon>
        <taxon>Pseudomonadati</taxon>
        <taxon>Pseudomonadota</taxon>
        <taxon>Alphaproteobacteria</taxon>
        <taxon>Hyphomicrobiales</taxon>
        <taxon>Beijerinckiaceae</taxon>
        <taxon>Methylocella</taxon>
    </lineage>
</organism>
<dbReference type="OrthoDB" id="9800709at2"/>
<reference evidence="1 2" key="1">
    <citation type="submission" date="2017-10" db="EMBL/GenBank/DDBJ databases">
        <title>Genome announcement of Methylocella silvestris TVC from permafrost.</title>
        <authorList>
            <person name="Wang J."/>
            <person name="Geng K."/>
            <person name="Ul-Haque F."/>
            <person name="Crombie A.T."/>
            <person name="Street L.E."/>
            <person name="Wookey P.A."/>
            <person name="Murrell J.C."/>
            <person name="Pratscher J."/>
        </authorList>
    </citation>
    <scope>NUCLEOTIDE SEQUENCE [LARGE SCALE GENOMIC DNA]</scope>
    <source>
        <strain evidence="1 2">TVC</strain>
    </source>
</reference>
<gene>
    <name evidence="1" type="ORF">CR492_05655</name>
</gene>